<dbReference type="InterPro" id="IPR013154">
    <property type="entry name" value="ADH-like_N"/>
</dbReference>
<keyword evidence="1" id="KW-0521">NADP</keyword>
<dbReference type="RefSeq" id="WP_205116564.1">
    <property type="nucleotide sequence ID" value="NZ_JAFBCM010000001.1"/>
</dbReference>
<gene>
    <name evidence="4" type="ORF">ACFOUW_32500</name>
</gene>
<dbReference type="SMART" id="SM00829">
    <property type="entry name" value="PKS_ER"/>
    <property type="match status" value="1"/>
</dbReference>
<dbReference type="InterPro" id="IPR020843">
    <property type="entry name" value="ER"/>
</dbReference>
<evidence type="ECO:0000256" key="2">
    <source>
        <dbReference type="ARBA" id="ARBA00023002"/>
    </source>
</evidence>
<dbReference type="InterPro" id="IPR036291">
    <property type="entry name" value="NAD(P)-bd_dom_sf"/>
</dbReference>
<evidence type="ECO:0000313" key="4">
    <source>
        <dbReference type="EMBL" id="MFC3765594.1"/>
    </source>
</evidence>
<accession>A0ABV7YNJ7</accession>
<dbReference type="CDD" id="cd08273">
    <property type="entry name" value="MDR8"/>
    <property type="match status" value="1"/>
</dbReference>
<sequence>MKATEVVLTSLGEPESLEFRRRDLPEPGADEALVRVEATGVSFAEQQMRRGRYPGVPPFPFVLGYDLIGVIESFGNGSDQHGDLRVGQRVGAIVKVGGWADRAIVHVGDLARVPDGVTAEQAEALALNGVTAYQLVHRVTKVRPGQTVLVQGATGGVGTILVQVARLAGAHVVGTASPAKHALVEKLGATPVDYRGDLPAKLREVAPDGFDAIFDHVGPSSMRALQPLLKPSGTIVSYGSHETLNASGSAYLPWVKMMLRGLLSNLLPGRGKWAMYNVMAGKAEVRRPQVKADFEAVLALAKSGELHGEIAATYPLDQAVEALKLAESGRVTGKILLLPGADESAR</sequence>
<dbReference type="SUPFAM" id="SSF51735">
    <property type="entry name" value="NAD(P)-binding Rossmann-fold domains"/>
    <property type="match status" value="1"/>
</dbReference>
<dbReference type="SUPFAM" id="SSF50129">
    <property type="entry name" value="GroES-like"/>
    <property type="match status" value="1"/>
</dbReference>
<organism evidence="4 5">
    <name type="scientific">Tenggerimyces flavus</name>
    <dbReference type="NCBI Taxonomy" id="1708749"/>
    <lineage>
        <taxon>Bacteria</taxon>
        <taxon>Bacillati</taxon>
        <taxon>Actinomycetota</taxon>
        <taxon>Actinomycetes</taxon>
        <taxon>Propionibacteriales</taxon>
        <taxon>Nocardioidaceae</taxon>
        <taxon>Tenggerimyces</taxon>
    </lineage>
</organism>
<dbReference type="PANTHER" id="PTHR48106:SF13">
    <property type="entry name" value="QUINONE OXIDOREDUCTASE-RELATED"/>
    <property type="match status" value="1"/>
</dbReference>
<proteinExistence type="predicted"/>
<comment type="caution">
    <text evidence="4">The sequence shown here is derived from an EMBL/GenBank/DDBJ whole genome shotgun (WGS) entry which is preliminary data.</text>
</comment>
<dbReference type="Gene3D" id="3.90.180.10">
    <property type="entry name" value="Medium-chain alcohol dehydrogenases, catalytic domain"/>
    <property type="match status" value="1"/>
</dbReference>
<dbReference type="Proteomes" id="UP001595699">
    <property type="component" value="Unassembled WGS sequence"/>
</dbReference>
<dbReference type="Pfam" id="PF08240">
    <property type="entry name" value="ADH_N"/>
    <property type="match status" value="1"/>
</dbReference>
<dbReference type="Gene3D" id="3.40.50.720">
    <property type="entry name" value="NAD(P)-binding Rossmann-like Domain"/>
    <property type="match status" value="1"/>
</dbReference>
<reference evidence="5" key="1">
    <citation type="journal article" date="2019" name="Int. J. Syst. Evol. Microbiol.">
        <title>The Global Catalogue of Microorganisms (GCM) 10K type strain sequencing project: providing services to taxonomists for standard genome sequencing and annotation.</title>
        <authorList>
            <consortium name="The Broad Institute Genomics Platform"/>
            <consortium name="The Broad Institute Genome Sequencing Center for Infectious Disease"/>
            <person name="Wu L."/>
            <person name="Ma J."/>
        </authorList>
    </citation>
    <scope>NUCLEOTIDE SEQUENCE [LARGE SCALE GENOMIC DNA]</scope>
    <source>
        <strain evidence="5">CGMCC 4.7241</strain>
    </source>
</reference>
<evidence type="ECO:0000259" key="3">
    <source>
        <dbReference type="SMART" id="SM00829"/>
    </source>
</evidence>
<protein>
    <submittedName>
        <fullName evidence="4">Medium chain dehydrogenase/reductase family protein</fullName>
    </submittedName>
</protein>
<dbReference type="PANTHER" id="PTHR48106">
    <property type="entry name" value="QUINONE OXIDOREDUCTASE PIG3-RELATED"/>
    <property type="match status" value="1"/>
</dbReference>
<evidence type="ECO:0000256" key="1">
    <source>
        <dbReference type="ARBA" id="ARBA00022857"/>
    </source>
</evidence>
<name>A0ABV7YNJ7_9ACTN</name>
<dbReference type="InterPro" id="IPR011032">
    <property type="entry name" value="GroES-like_sf"/>
</dbReference>
<keyword evidence="5" id="KW-1185">Reference proteome</keyword>
<evidence type="ECO:0000313" key="5">
    <source>
        <dbReference type="Proteomes" id="UP001595699"/>
    </source>
</evidence>
<keyword evidence="2" id="KW-0560">Oxidoreductase</keyword>
<dbReference type="Pfam" id="PF13602">
    <property type="entry name" value="ADH_zinc_N_2"/>
    <property type="match status" value="1"/>
</dbReference>
<feature type="domain" description="Enoyl reductase (ER)" evidence="3">
    <location>
        <begin position="12"/>
        <end position="337"/>
    </location>
</feature>
<dbReference type="EMBL" id="JBHRZH010000041">
    <property type="protein sequence ID" value="MFC3765594.1"/>
    <property type="molecule type" value="Genomic_DNA"/>
</dbReference>